<keyword evidence="2" id="KW-1185">Reference proteome</keyword>
<accession>A0A7W8ZCE4</accession>
<proteinExistence type="predicted"/>
<gene>
    <name evidence="1" type="ORF">BJ981_007227</name>
</gene>
<evidence type="ECO:0000313" key="2">
    <source>
        <dbReference type="Proteomes" id="UP000588112"/>
    </source>
</evidence>
<evidence type="ECO:0000313" key="1">
    <source>
        <dbReference type="EMBL" id="MBB5631441.1"/>
    </source>
</evidence>
<sequence>MPGGRLTQEDRRTIAAGLAEGLTYTQIASRLRRVAADPHGRDPALTRALEDRFVALLTRSGLSRMTAGVLTFLYLTDSGALTAAEHWRQVYSERR</sequence>
<protein>
    <submittedName>
        <fullName evidence="1">Uncharacterized protein</fullName>
    </submittedName>
</protein>
<reference evidence="1 2" key="1">
    <citation type="submission" date="2020-08" db="EMBL/GenBank/DDBJ databases">
        <title>Sequencing the genomes of 1000 actinobacteria strains.</title>
        <authorList>
            <person name="Klenk H.-P."/>
        </authorList>
    </citation>
    <scope>NUCLEOTIDE SEQUENCE [LARGE SCALE GENOMIC DNA]</scope>
    <source>
        <strain evidence="1 2">DSM 45790</strain>
    </source>
</reference>
<organism evidence="1 2">
    <name type="scientific">Sphaerisporangium krabiense</name>
    <dbReference type="NCBI Taxonomy" id="763782"/>
    <lineage>
        <taxon>Bacteria</taxon>
        <taxon>Bacillati</taxon>
        <taxon>Actinomycetota</taxon>
        <taxon>Actinomycetes</taxon>
        <taxon>Streptosporangiales</taxon>
        <taxon>Streptosporangiaceae</taxon>
        <taxon>Sphaerisporangium</taxon>
    </lineage>
</organism>
<dbReference type="RefSeq" id="WP_184617932.1">
    <property type="nucleotide sequence ID" value="NZ_BOOS01000006.1"/>
</dbReference>
<name>A0A7W8ZCE4_9ACTN</name>
<dbReference type="AlphaFoldDB" id="A0A7W8ZCE4"/>
<dbReference type="Proteomes" id="UP000588112">
    <property type="component" value="Unassembled WGS sequence"/>
</dbReference>
<dbReference type="EMBL" id="JACHBR010000003">
    <property type="protein sequence ID" value="MBB5631441.1"/>
    <property type="molecule type" value="Genomic_DNA"/>
</dbReference>
<comment type="caution">
    <text evidence="1">The sequence shown here is derived from an EMBL/GenBank/DDBJ whole genome shotgun (WGS) entry which is preliminary data.</text>
</comment>